<comment type="caution">
    <text evidence="2">The sequence shown here is derived from an EMBL/GenBank/DDBJ whole genome shotgun (WGS) entry which is preliminary data.</text>
</comment>
<dbReference type="AlphaFoldDB" id="A0A8J4GDA3"/>
<reference evidence="2" key="1">
    <citation type="journal article" date="2021" name="Proc. Natl. Acad. Sci. U.S.A.">
        <title>Three genomes in the algal genus Volvox reveal the fate of a haploid sex-determining region after a transition to homothallism.</title>
        <authorList>
            <person name="Yamamoto K."/>
            <person name="Hamaji T."/>
            <person name="Kawai-Toyooka H."/>
            <person name="Matsuzaki R."/>
            <person name="Takahashi F."/>
            <person name="Nishimura Y."/>
            <person name="Kawachi M."/>
            <person name="Noguchi H."/>
            <person name="Minakuchi Y."/>
            <person name="Umen J.G."/>
            <person name="Toyoda A."/>
            <person name="Nozaki H."/>
        </authorList>
    </citation>
    <scope>NUCLEOTIDE SEQUENCE</scope>
    <source>
        <strain evidence="2">NIES-3785</strain>
    </source>
</reference>
<protein>
    <submittedName>
        <fullName evidence="2">Uncharacterized protein</fullName>
    </submittedName>
</protein>
<feature type="region of interest" description="Disordered" evidence="1">
    <location>
        <begin position="241"/>
        <end position="281"/>
    </location>
</feature>
<feature type="region of interest" description="Disordered" evidence="1">
    <location>
        <begin position="436"/>
        <end position="458"/>
    </location>
</feature>
<dbReference type="Proteomes" id="UP000722791">
    <property type="component" value="Unassembled WGS sequence"/>
</dbReference>
<evidence type="ECO:0000256" key="1">
    <source>
        <dbReference type="SAM" id="MobiDB-lite"/>
    </source>
</evidence>
<sequence>MRLLVLSASSGALYMYQNYERTDGDNADESVAFAVRLFDINKLLLQASRREIQPGDAATGSRQGGWIHGGSVADGGSTTILGVGMRRPNRPKPLASSEFQSRLAVRQWHLDSEQWHLAEDRDADVLLALSVPAGWDAGAAEYLTTSVRDAFIHAYRPQLMDLKAAAAANAGTAVASPPQLALRLPPGSVTTLLTRQALKHLCKLAQDAMDSMVSHGLHPCWLYVAHADSFMGAAPKPTGLGAGDSSGGGASSRGSAEGGGNRGEATDGAAPKKEKRTGKGKGFLKSFLGALRKGGTKKKAQEKQGCDTGAAATLGQASERLSRGPPGPIGHLQHLVLPPAELRLKPNYPAWDASSIAATLWQVRPPPEEVSRLCDMSGGCVGDPTPDGGALLTFPELEDVELAVETKLGNPSLPLRRFSIVGIRLWHVVAVVAQPANEDGDSGDDDSGDSPPPAGAAAVPGLGPLAGCSSPTCVMVAGQYKQHTADCIVSVQASIHPGLPVCRGSCSPSCSER</sequence>
<feature type="compositionally biased region" description="Gly residues" evidence="1">
    <location>
        <begin position="241"/>
        <end position="262"/>
    </location>
</feature>
<gene>
    <name evidence="2" type="ORF">Vretimale_9432</name>
</gene>
<name>A0A8J4GDA3_9CHLO</name>
<proteinExistence type="predicted"/>
<accession>A0A8J4GDA3</accession>
<evidence type="ECO:0000313" key="3">
    <source>
        <dbReference type="Proteomes" id="UP000722791"/>
    </source>
</evidence>
<evidence type="ECO:0000313" key="2">
    <source>
        <dbReference type="EMBL" id="GIM04933.1"/>
    </source>
</evidence>
<organism evidence="2 3">
    <name type="scientific">Volvox reticuliferus</name>
    <dbReference type="NCBI Taxonomy" id="1737510"/>
    <lineage>
        <taxon>Eukaryota</taxon>
        <taxon>Viridiplantae</taxon>
        <taxon>Chlorophyta</taxon>
        <taxon>core chlorophytes</taxon>
        <taxon>Chlorophyceae</taxon>
        <taxon>CS clade</taxon>
        <taxon>Chlamydomonadales</taxon>
        <taxon>Volvocaceae</taxon>
        <taxon>Volvox</taxon>
    </lineage>
</organism>
<dbReference type="EMBL" id="BNCQ01000017">
    <property type="protein sequence ID" value="GIM04933.1"/>
    <property type="molecule type" value="Genomic_DNA"/>
</dbReference>
<feature type="non-terminal residue" evidence="2">
    <location>
        <position position="513"/>
    </location>
</feature>
<feature type="compositionally biased region" description="Acidic residues" evidence="1">
    <location>
        <begin position="438"/>
        <end position="448"/>
    </location>
</feature>